<dbReference type="InterPro" id="IPR008969">
    <property type="entry name" value="CarboxyPept-like_regulatory"/>
</dbReference>
<name>A0A4R0NGG1_9SPHI</name>
<dbReference type="SUPFAM" id="SSF56935">
    <property type="entry name" value="Porins"/>
    <property type="match status" value="1"/>
</dbReference>
<evidence type="ECO:0000256" key="8">
    <source>
        <dbReference type="PROSITE-ProRule" id="PRU01360"/>
    </source>
</evidence>
<keyword evidence="12" id="KW-0675">Receptor</keyword>
<comment type="subcellular location">
    <subcellularLocation>
        <location evidence="1 8">Cell outer membrane</location>
        <topology evidence="1 8">Multi-pass membrane protein</topology>
    </subcellularLocation>
</comment>
<dbReference type="NCBIfam" id="TIGR04056">
    <property type="entry name" value="OMP_RagA_SusC"/>
    <property type="match status" value="1"/>
</dbReference>
<dbReference type="NCBIfam" id="TIGR04057">
    <property type="entry name" value="SusC_RagA_signa"/>
    <property type="match status" value="1"/>
</dbReference>
<keyword evidence="6 8" id="KW-0472">Membrane</keyword>
<accession>A0A4R0NGG1</accession>
<dbReference type="Gene3D" id="2.60.40.1120">
    <property type="entry name" value="Carboxypeptidase-like, regulatory domain"/>
    <property type="match status" value="1"/>
</dbReference>
<comment type="caution">
    <text evidence="12">The sequence shown here is derived from an EMBL/GenBank/DDBJ whole genome shotgun (WGS) entry which is preliminary data.</text>
</comment>
<dbReference type="OrthoDB" id="9768177at2"/>
<sequence length="1013" mass="110682">MINKIYFMFFFLILLGFNVKAQQQPARLKITGNVKDKTGIAMPSVSVLVQGTKLGVSTDSKGNYTIQVADEKSVLVFSYTGFVSQNRTVGKNWIIDIVLAEDQRGLNEVVVIGYGTQKRGDVISAITSVKGNELQNIPVTNLDAMMQGKAAGVQVVQNSGAPGDEAYLRIRGSGSLFGENRPLYVIDGVPMNNLSAGPGPQSTDGQRVSAQNDINPNDIESVEILKDAAAAAIYGSRGGNGVILITTKKGALGKAKFNFSMYTGAAEVTKRLDLLNGEEYVKLIKEGQANGAQPVDNAIVNTGVNTNWQNEVFRSAPVSNYALSVSGGTDKATYYVSGSYFDQKGTIIGQKFKRLNGRVNFDAKATDNLKIGANINGSHSVNNRRDGGFSNQSILTLALVQNPNNPVYNPDGTYYKDSKGRLNPVLVGNELRFIAETDRYVGNAYGNYTLAKGLQFKSSIGFDHLGITDDRYLSRLVNSGGNASGSLSVYSVMLWVNENTLSYNKTFNKNHKLTALLGQSYQESATRRIGAAGNTNSTDIIEAITGFTNRTEASDYRSRWAIVSYFGRAGYAYKDRFLFEGALRIDGSSRFGLNKQFGYFPSVSGGWKVSNEAFMKKQHTISNLKLRASVGVTGNNEGLGNDFPSLATYNVGANYGTLAGIAPSSLSNIDLSWESTTQTNLGLDFGLFKDRINVVVDAYRKVTNDLIFKLELPFTSGFSRTFGANIGQMKNEGLEFQLNSRNLVGKFTWTTDFNISFNRNKITDLPLTVEGDPKSADFSEGLPNSFNTTSPTSIFRVGESVGSFFGYRNLGVDPATGDFIYEDITGDGVVTTADRQIVGNALPIHTGGITNTFGYKGFDLSVFFYWSYGNDVYNQTRNVLERMSSLNNGNKNVLRRWTPQNTITDVPKAIWGDPAGADGLTNAEVSQRFIEDGSFLRLKNVTLGYVLPAAFQKRMRISNARFYVSGQNLFTVTNYSGYDPEVQNQQFKNSQLGIDWASQPQPRTLMFGFSLGF</sequence>
<dbReference type="SUPFAM" id="SSF49464">
    <property type="entry name" value="Carboxypeptidase regulatory domain-like"/>
    <property type="match status" value="1"/>
</dbReference>
<dbReference type="Gene3D" id="2.40.170.20">
    <property type="entry name" value="TonB-dependent receptor, beta-barrel domain"/>
    <property type="match status" value="1"/>
</dbReference>
<dbReference type="Pfam" id="PF00593">
    <property type="entry name" value="TonB_dep_Rec_b-barrel"/>
    <property type="match status" value="1"/>
</dbReference>
<dbReference type="RefSeq" id="WP_131606815.1">
    <property type="nucleotide sequence ID" value="NZ_SJSM01000001.1"/>
</dbReference>
<evidence type="ECO:0000256" key="1">
    <source>
        <dbReference type="ARBA" id="ARBA00004571"/>
    </source>
</evidence>
<dbReference type="Proteomes" id="UP000291117">
    <property type="component" value="Unassembled WGS sequence"/>
</dbReference>
<evidence type="ECO:0000256" key="5">
    <source>
        <dbReference type="ARBA" id="ARBA00023077"/>
    </source>
</evidence>
<evidence type="ECO:0000259" key="10">
    <source>
        <dbReference type="Pfam" id="PF00593"/>
    </source>
</evidence>
<dbReference type="InterPro" id="IPR012910">
    <property type="entry name" value="Plug_dom"/>
</dbReference>
<keyword evidence="2 8" id="KW-0813">Transport</keyword>
<dbReference type="InterPro" id="IPR036942">
    <property type="entry name" value="Beta-barrel_TonB_sf"/>
</dbReference>
<dbReference type="GO" id="GO:0009279">
    <property type="term" value="C:cell outer membrane"/>
    <property type="evidence" value="ECO:0007669"/>
    <property type="project" value="UniProtKB-SubCell"/>
</dbReference>
<dbReference type="InterPro" id="IPR039426">
    <property type="entry name" value="TonB-dep_rcpt-like"/>
</dbReference>
<dbReference type="InterPro" id="IPR000531">
    <property type="entry name" value="Beta-barrel_TonB"/>
</dbReference>
<gene>
    <name evidence="12" type="ORF">EZ444_02285</name>
</gene>
<keyword evidence="7 8" id="KW-0998">Cell outer membrane</keyword>
<evidence type="ECO:0000256" key="7">
    <source>
        <dbReference type="ARBA" id="ARBA00023237"/>
    </source>
</evidence>
<dbReference type="InterPro" id="IPR037066">
    <property type="entry name" value="Plug_dom_sf"/>
</dbReference>
<dbReference type="AlphaFoldDB" id="A0A4R0NGG1"/>
<evidence type="ECO:0000313" key="13">
    <source>
        <dbReference type="Proteomes" id="UP000291117"/>
    </source>
</evidence>
<keyword evidence="5 9" id="KW-0798">TonB box</keyword>
<dbReference type="Pfam" id="PF07715">
    <property type="entry name" value="Plug"/>
    <property type="match status" value="1"/>
</dbReference>
<dbReference type="PROSITE" id="PS52016">
    <property type="entry name" value="TONB_DEPENDENT_REC_3"/>
    <property type="match status" value="1"/>
</dbReference>
<comment type="similarity">
    <text evidence="8 9">Belongs to the TonB-dependent receptor family.</text>
</comment>
<feature type="domain" description="TonB-dependent receptor-like beta-barrel" evidence="10">
    <location>
        <begin position="394"/>
        <end position="768"/>
    </location>
</feature>
<dbReference type="EMBL" id="SJSM01000001">
    <property type="protein sequence ID" value="TCC99525.1"/>
    <property type="molecule type" value="Genomic_DNA"/>
</dbReference>
<evidence type="ECO:0000313" key="12">
    <source>
        <dbReference type="EMBL" id="TCC99525.1"/>
    </source>
</evidence>
<dbReference type="Gene3D" id="2.170.130.10">
    <property type="entry name" value="TonB-dependent receptor, plug domain"/>
    <property type="match status" value="1"/>
</dbReference>
<evidence type="ECO:0000256" key="4">
    <source>
        <dbReference type="ARBA" id="ARBA00022692"/>
    </source>
</evidence>
<dbReference type="InterPro" id="IPR023996">
    <property type="entry name" value="TonB-dep_OMP_SusC/RagA"/>
</dbReference>
<proteinExistence type="inferred from homology"/>
<keyword evidence="4 8" id="KW-0812">Transmembrane</keyword>
<feature type="domain" description="TonB-dependent receptor plug" evidence="11">
    <location>
        <begin position="121"/>
        <end position="242"/>
    </location>
</feature>
<dbReference type="Pfam" id="PF13715">
    <property type="entry name" value="CarbopepD_reg_2"/>
    <property type="match status" value="1"/>
</dbReference>
<organism evidence="12 13">
    <name type="scientific">Pedobacter hiemivivus</name>
    <dbReference type="NCBI Taxonomy" id="2530454"/>
    <lineage>
        <taxon>Bacteria</taxon>
        <taxon>Pseudomonadati</taxon>
        <taxon>Bacteroidota</taxon>
        <taxon>Sphingobacteriia</taxon>
        <taxon>Sphingobacteriales</taxon>
        <taxon>Sphingobacteriaceae</taxon>
        <taxon>Pedobacter</taxon>
    </lineage>
</organism>
<evidence type="ECO:0000256" key="2">
    <source>
        <dbReference type="ARBA" id="ARBA00022448"/>
    </source>
</evidence>
<evidence type="ECO:0000256" key="3">
    <source>
        <dbReference type="ARBA" id="ARBA00022452"/>
    </source>
</evidence>
<keyword evidence="13" id="KW-1185">Reference proteome</keyword>
<evidence type="ECO:0000256" key="9">
    <source>
        <dbReference type="RuleBase" id="RU003357"/>
    </source>
</evidence>
<evidence type="ECO:0000259" key="11">
    <source>
        <dbReference type="Pfam" id="PF07715"/>
    </source>
</evidence>
<dbReference type="InterPro" id="IPR023997">
    <property type="entry name" value="TonB-dep_OMP_SusC/RagA_CS"/>
</dbReference>
<keyword evidence="3 8" id="KW-1134">Transmembrane beta strand</keyword>
<evidence type="ECO:0000256" key="6">
    <source>
        <dbReference type="ARBA" id="ARBA00023136"/>
    </source>
</evidence>
<protein>
    <submittedName>
        <fullName evidence="12">TonB-dependent receptor</fullName>
    </submittedName>
</protein>
<dbReference type="FunFam" id="2.170.130.10:FF:000008">
    <property type="entry name" value="SusC/RagA family TonB-linked outer membrane protein"/>
    <property type="match status" value="1"/>
</dbReference>
<reference evidence="12 13" key="1">
    <citation type="submission" date="2019-02" db="EMBL/GenBank/DDBJ databases">
        <title>Pedobacter sp. RP-3-8 sp. nov., isolated from Arctic soil.</title>
        <authorList>
            <person name="Dahal R.H."/>
        </authorList>
    </citation>
    <scope>NUCLEOTIDE SEQUENCE [LARGE SCALE GENOMIC DNA]</scope>
    <source>
        <strain evidence="12 13">RP-3-8</strain>
    </source>
</reference>